<accession>A0A7W6JFC7</accession>
<dbReference type="GO" id="GO:0008781">
    <property type="term" value="F:N-acylneuraminate cytidylyltransferase activity"/>
    <property type="evidence" value="ECO:0007669"/>
    <property type="project" value="UniProtKB-EC"/>
</dbReference>
<organism evidence="1 2">
    <name type="scientific">Brevundimonas lenta</name>
    <dbReference type="NCBI Taxonomy" id="424796"/>
    <lineage>
        <taxon>Bacteria</taxon>
        <taxon>Pseudomonadati</taxon>
        <taxon>Pseudomonadota</taxon>
        <taxon>Alphaproteobacteria</taxon>
        <taxon>Caulobacterales</taxon>
        <taxon>Caulobacteraceae</taxon>
        <taxon>Brevundimonas</taxon>
    </lineage>
</organism>
<evidence type="ECO:0000313" key="1">
    <source>
        <dbReference type="EMBL" id="MBB4084113.1"/>
    </source>
</evidence>
<dbReference type="SUPFAM" id="SSF53448">
    <property type="entry name" value="Nucleotide-diphospho-sugar transferases"/>
    <property type="match status" value="1"/>
</dbReference>
<dbReference type="PANTHER" id="PTHR21485:SF6">
    <property type="entry name" value="N-ACYLNEURAMINATE CYTIDYLYLTRANSFERASE-RELATED"/>
    <property type="match status" value="1"/>
</dbReference>
<dbReference type="InterPro" id="IPR003329">
    <property type="entry name" value="Cytidylyl_trans"/>
</dbReference>
<dbReference type="Gene3D" id="3.90.550.10">
    <property type="entry name" value="Spore Coat Polysaccharide Biosynthesis Protein SpsA, Chain A"/>
    <property type="match status" value="1"/>
</dbReference>
<dbReference type="CDD" id="cd02513">
    <property type="entry name" value="CMP-NeuAc_Synthase"/>
    <property type="match status" value="1"/>
</dbReference>
<dbReference type="InterPro" id="IPR029044">
    <property type="entry name" value="Nucleotide-diphossugar_trans"/>
</dbReference>
<dbReference type="EC" id="2.7.7.43" evidence="1"/>
<dbReference type="PANTHER" id="PTHR21485">
    <property type="entry name" value="HAD SUPERFAMILY MEMBERS CMAS AND KDSC"/>
    <property type="match status" value="1"/>
</dbReference>
<protein>
    <submittedName>
        <fullName evidence="1">N-acylneuraminate cytidylyltransferase/CMP-N,N'-diacetyllegionaminic acid synthase</fullName>
        <ecNumber evidence="1">2.7.7.43</ecNumber>
        <ecNumber evidence="1">2.7.7.82</ecNumber>
    </submittedName>
</protein>
<dbReference type="EMBL" id="JACIDM010000003">
    <property type="protein sequence ID" value="MBB4084113.1"/>
    <property type="molecule type" value="Genomic_DNA"/>
</dbReference>
<dbReference type="EC" id="2.7.7.82" evidence="1"/>
<keyword evidence="1" id="KW-0548">Nucleotidyltransferase</keyword>
<name>A0A7W6JFC7_9CAUL</name>
<comment type="caution">
    <text evidence="1">The sequence shown here is derived from an EMBL/GenBank/DDBJ whole genome shotgun (WGS) entry which is preliminary data.</text>
</comment>
<gene>
    <name evidence="1" type="ORF">GGR12_003001</name>
</gene>
<proteinExistence type="predicted"/>
<dbReference type="InterPro" id="IPR050793">
    <property type="entry name" value="CMP-NeuNAc_synthase"/>
</dbReference>
<dbReference type="Proteomes" id="UP000529946">
    <property type="component" value="Unassembled WGS sequence"/>
</dbReference>
<keyword evidence="2" id="KW-1185">Reference proteome</keyword>
<dbReference type="Pfam" id="PF02348">
    <property type="entry name" value="CTP_transf_3"/>
    <property type="match status" value="1"/>
</dbReference>
<sequence length="249" mass="26362">MIDGKRVLAIVPARKGSKGLPLKNIRPLAGKPLLAWPIAAARASAHVDRVIISTDDQGFADLAVEHGADAPFLRPAELASDTAPSIGFILHAVETLAEAGDVYDYVVLLEPTSPLTEGSDVDAALEQLVAGDADAIVGVSKLEATHPAFAVRKADDGGITPYAAASFGEMPRRQDIEPLFVLDGTLYASTVAALKRERGFCHARTLGYETARHKAHEVDDLVDFICIEAIASNLDTILSEDRASPTGTE</sequence>
<dbReference type="AlphaFoldDB" id="A0A7W6JFC7"/>
<dbReference type="RefSeq" id="WP_183205289.1">
    <property type="nucleotide sequence ID" value="NZ_BAAAER010000003.1"/>
</dbReference>
<reference evidence="1 2" key="1">
    <citation type="submission" date="2020-08" db="EMBL/GenBank/DDBJ databases">
        <title>Genomic Encyclopedia of Type Strains, Phase IV (KMG-IV): sequencing the most valuable type-strain genomes for metagenomic binning, comparative biology and taxonomic classification.</title>
        <authorList>
            <person name="Goeker M."/>
        </authorList>
    </citation>
    <scope>NUCLEOTIDE SEQUENCE [LARGE SCALE GENOMIC DNA]</scope>
    <source>
        <strain evidence="1 2">DSM 23960</strain>
    </source>
</reference>
<keyword evidence="1" id="KW-0808">Transferase</keyword>
<evidence type="ECO:0000313" key="2">
    <source>
        <dbReference type="Proteomes" id="UP000529946"/>
    </source>
</evidence>